<dbReference type="SUPFAM" id="SSF89550">
    <property type="entry name" value="PHP domain-like"/>
    <property type="match status" value="1"/>
</dbReference>
<dbReference type="Proteomes" id="UP001204798">
    <property type="component" value="Unassembled WGS sequence"/>
</dbReference>
<keyword evidence="3 5" id="KW-0378">Hydrolase</keyword>
<organism evidence="5 6">
    <name type="scientific">Candidatus Fervidibacter sacchari</name>
    <dbReference type="NCBI Taxonomy" id="1448929"/>
    <lineage>
        <taxon>Bacteria</taxon>
        <taxon>Candidatus Fervidibacterota</taxon>
        <taxon>Candidatus Fervidibacter</taxon>
    </lineage>
</organism>
<dbReference type="Pfam" id="PF19567">
    <property type="entry name" value="CpsB_CapC"/>
    <property type="match status" value="1"/>
</dbReference>
<proteinExistence type="inferred from homology"/>
<sequence>MPLADLHIHLLPGVDDGSPDWDTTERMLKILAENDVKLVAPTPHVYDSDWLDIEGRFKGLTDLASRAAKFGIRVFSAAEVRALPDIPERWEKVLSLTYAGAGKYVLVEFDANEMPLYAEWLLFQLKARGVTPIIAHPERYFWVQEDERNLYRLLANGALLQVNAEFLLRSDNPASKTAWWLIQNGLVDFLASDWHDPETPYPLTLAVQKLKGNLSDLELERLVWNVPSKIIAGQNVQPAWQRSPLRLDIQAFIAGVERTSQKKRWWQFLTFWKTRKR</sequence>
<dbReference type="PIRSF" id="PIRSF016557">
    <property type="entry name" value="Caps_synth_CpsB"/>
    <property type="match status" value="1"/>
</dbReference>
<evidence type="ECO:0000256" key="2">
    <source>
        <dbReference type="ARBA" id="ARBA00013064"/>
    </source>
</evidence>
<dbReference type="EC" id="3.1.3.48" evidence="2"/>
<dbReference type="RefSeq" id="WP_259092324.1">
    <property type="nucleotide sequence ID" value="NZ_CP130454.1"/>
</dbReference>
<reference evidence="5 6" key="1">
    <citation type="submission" date="2022-08" db="EMBL/GenBank/DDBJ databases">
        <title>Bacterial and archaeal communities from various locations to study Microbial Dark Matter (Phase II).</title>
        <authorList>
            <person name="Stepanauskas R."/>
        </authorList>
    </citation>
    <scope>NUCLEOTIDE SEQUENCE [LARGE SCALE GENOMIC DNA]</scope>
    <source>
        <strain evidence="5 6">PD1</strain>
    </source>
</reference>
<evidence type="ECO:0000313" key="6">
    <source>
        <dbReference type="Proteomes" id="UP001204798"/>
    </source>
</evidence>
<name>A0ABT2EIY1_9BACT</name>
<gene>
    <name evidence="5" type="ORF">M2350_000187</name>
</gene>
<accession>A0ABT2EIY1</accession>
<evidence type="ECO:0000313" key="5">
    <source>
        <dbReference type="EMBL" id="MCS3917790.1"/>
    </source>
</evidence>
<comment type="caution">
    <text evidence="5">The sequence shown here is derived from an EMBL/GenBank/DDBJ whole genome shotgun (WGS) entry which is preliminary data.</text>
</comment>
<protein>
    <recommendedName>
        <fullName evidence="2">protein-tyrosine-phosphatase</fullName>
        <ecNumber evidence="2">3.1.3.48</ecNumber>
    </recommendedName>
</protein>
<keyword evidence="6" id="KW-1185">Reference proteome</keyword>
<dbReference type="PANTHER" id="PTHR39181">
    <property type="entry name" value="TYROSINE-PROTEIN PHOSPHATASE YWQE"/>
    <property type="match status" value="1"/>
</dbReference>
<dbReference type="EMBL" id="JANUCP010000001">
    <property type="protein sequence ID" value="MCS3917790.1"/>
    <property type="molecule type" value="Genomic_DNA"/>
</dbReference>
<comment type="similarity">
    <text evidence="1">Belongs to the metallo-dependent hydrolases superfamily. CpsB/CapC family.</text>
</comment>
<dbReference type="GO" id="GO:0004725">
    <property type="term" value="F:protein tyrosine phosphatase activity"/>
    <property type="evidence" value="ECO:0007669"/>
    <property type="project" value="UniProtKB-EC"/>
</dbReference>
<evidence type="ECO:0000256" key="3">
    <source>
        <dbReference type="ARBA" id="ARBA00022801"/>
    </source>
</evidence>
<dbReference type="PANTHER" id="PTHR39181:SF1">
    <property type="entry name" value="TYROSINE-PROTEIN PHOSPHATASE YWQE"/>
    <property type="match status" value="1"/>
</dbReference>
<evidence type="ECO:0000256" key="4">
    <source>
        <dbReference type="ARBA" id="ARBA00051722"/>
    </source>
</evidence>
<dbReference type="Gene3D" id="3.20.20.140">
    <property type="entry name" value="Metal-dependent hydrolases"/>
    <property type="match status" value="1"/>
</dbReference>
<comment type="catalytic activity">
    <reaction evidence="4">
        <text>O-phospho-L-tyrosyl-[protein] + H2O = L-tyrosyl-[protein] + phosphate</text>
        <dbReference type="Rhea" id="RHEA:10684"/>
        <dbReference type="Rhea" id="RHEA-COMP:10136"/>
        <dbReference type="Rhea" id="RHEA-COMP:20101"/>
        <dbReference type="ChEBI" id="CHEBI:15377"/>
        <dbReference type="ChEBI" id="CHEBI:43474"/>
        <dbReference type="ChEBI" id="CHEBI:46858"/>
        <dbReference type="ChEBI" id="CHEBI:61978"/>
        <dbReference type="EC" id="3.1.3.48"/>
    </reaction>
</comment>
<dbReference type="InterPro" id="IPR016195">
    <property type="entry name" value="Pol/histidinol_Pase-like"/>
</dbReference>
<evidence type="ECO:0000256" key="1">
    <source>
        <dbReference type="ARBA" id="ARBA00005750"/>
    </source>
</evidence>
<dbReference type="InterPro" id="IPR016667">
    <property type="entry name" value="Caps_polysacc_synth_CpsB/CapC"/>
</dbReference>